<gene>
    <name evidence="2" type="ORF">AYO20_08851</name>
</gene>
<feature type="region of interest" description="Disordered" evidence="1">
    <location>
        <begin position="309"/>
        <end position="337"/>
    </location>
</feature>
<evidence type="ECO:0000313" key="3">
    <source>
        <dbReference type="Proteomes" id="UP000185904"/>
    </source>
</evidence>
<comment type="caution">
    <text evidence="2">The sequence shown here is derived from an EMBL/GenBank/DDBJ whole genome shotgun (WGS) entry which is preliminary data.</text>
</comment>
<dbReference type="EMBL" id="LVCJ01000075">
    <property type="protein sequence ID" value="OAL30135.1"/>
    <property type="molecule type" value="Genomic_DNA"/>
</dbReference>
<feature type="compositionally biased region" description="Low complexity" evidence="1">
    <location>
        <begin position="309"/>
        <end position="318"/>
    </location>
</feature>
<feature type="compositionally biased region" description="Basic and acidic residues" evidence="1">
    <location>
        <begin position="319"/>
        <end position="337"/>
    </location>
</feature>
<dbReference type="RefSeq" id="XP_022496869.1">
    <property type="nucleotide sequence ID" value="XM_022647125.1"/>
</dbReference>
<feature type="region of interest" description="Disordered" evidence="1">
    <location>
        <begin position="119"/>
        <end position="143"/>
    </location>
</feature>
<organism evidence="2 3">
    <name type="scientific">Fonsecaea nubica</name>
    <dbReference type="NCBI Taxonomy" id="856822"/>
    <lineage>
        <taxon>Eukaryota</taxon>
        <taxon>Fungi</taxon>
        <taxon>Dikarya</taxon>
        <taxon>Ascomycota</taxon>
        <taxon>Pezizomycotina</taxon>
        <taxon>Eurotiomycetes</taxon>
        <taxon>Chaetothyriomycetidae</taxon>
        <taxon>Chaetothyriales</taxon>
        <taxon>Herpotrichiellaceae</taxon>
        <taxon>Fonsecaea</taxon>
    </lineage>
</organism>
<dbReference type="Proteomes" id="UP000185904">
    <property type="component" value="Unassembled WGS sequence"/>
</dbReference>
<name>A0A178CME3_9EURO</name>
<proteinExistence type="predicted"/>
<dbReference type="GeneID" id="34592253"/>
<keyword evidence="3" id="KW-1185">Reference proteome</keyword>
<reference evidence="2 3" key="1">
    <citation type="submission" date="2016-03" db="EMBL/GenBank/DDBJ databases">
        <title>The draft genome sequence of Fonsecaea nubica causative agent of cutaneous subcutaneous infection in human host.</title>
        <authorList>
            <person name="Costa F."/>
            <person name="Sybren D.H."/>
            <person name="Raittz R.T."/>
            <person name="Weiss V.A."/>
            <person name="Leao A.C."/>
            <person name="Gomes R."/>
            <person name="De Souza E.M."/>
            <person name="Pedrosa F.O."/>
            <person name="Steffens M.B."/>
            <person name="Bombassaro A."/>
            <person name="Tadra-Sfeir M.Z."/>
            <person name="Moreno L.F."/>
            <person name="Najafzadeh M.J."/>
            <person name="Felipe M.S."/>
            <person name="Teixeira M."/>
            <person name="Sun J."/>
            <person name="Xi L."/>
            <person name="Castro M.A."/>
            <person name="Vicente V.A."/>
        </authorList>
    </citation>
    <scope>NUCLEOTIDE SEQUENCE [LARGE SCALE GENOMIC DNA]</scope>
    <source>
        <strain evidence="2 3">CBS 269.64</strain>
    </source>
</reference>
<dbReference type="AlphaFoldDB" id="A0A178CME3"/>
<feature type="region of interest" description="Disordered" evidence="1">
    <location>
        <begin position="74"/>
        <end position="104"/>
    </location>
</feature>
<evidence type="ECO:0000313" key="2">
    <source>
        <dbReference type="EMBL" id="OAL30135.1"/>
    </source>
</evidence>
<sequence>MPLSLESNVPYLTGGMAFWSDEGKITGHEQVVTSLKALFDRWLIRSAHSSGKAGQHIQQDLHAWNSEERIPSPQIQTKKDGRTAFSANGNAPLPSLANESDDNMPQALTACSESRYRCGEAFPDGRTTPPSAQGTPRPPPILHRATAPRRVMQPAQKLYGAYRKRRALLLRDPFAAAATFRSFRVAGTSRGQLVQRHFDQLTPHIDDSQLRPTALPLIRYCRGHRLDVGTMVELSRDLRLVGVAPRTAAGEGLRRVRRAGTASCDQDDCGAMPHDGCSVAEDGYVDWKRQGARGVGKKADRHQQMRAAADRQAAGQTGRTRDSLMIDSSRSRQREGTRIDRVPWQALRQGTRAGGGVGGRCLSCPADSRRRQHPMPGRGTRPTAASKGSWMSKEGDRRLFRIKWTGRE</sequence>
<accession>A0A178CME3</accession>
<protein>
    <submittedName>
        <fullName evidence="2">Uncharacterized protein</fullName>
    </submittedName>
</protein>
<evidence type="ECO:0000256" key="1">
    <source>
        <dbReference type="SAM" id="MobiDB-lite"/>
    </source>
</evidence>
<feature type="region of interest" description="Disordered" evidence="1">
    <location>
        <begin position="366"/>
        <end position="397"/>
    </location>
</feature>